<dbReference type="EMBL" id="JBHSHC010000112">
    <property type="protein sequence ID" value="MFC4768753.1"/>
    <property type="molecule type" value="Genomic_DNA"/>
</dbReference>
<gene>
    <name evidence="1" type="ORF">ACFO8Q_15515</name>
</gene>
<evidence type="ECO:0000313" key="1">
    <source>
        <dbReference type="EMBL" id="MFC4768753.1"/>
    </source>
</evidence>
<dbReference type="Pfam" id="PF26325">
    <property type="entry name" value="YhjD"/>
    <property type="match status" value="1"/>
</dbReference>
<protein>
    <submittedName>
        <fullName evidence="1">Uncharacterized protein</fullName>
    </submittedName>
</protein>
<accession>A0ABV9Q4B2</accession>
<sequence>MRATELMREKLLRTIMLRWILEDAKEIKQTLPRGEMWTKGLLQPLHEKLTNEMVEIKRALNSNAFFIVEEEWRPLDVYIKYKENGYEREVVFMMAMLEAEAQGRLEHMAKLL</sequence>
<comment type="caution">
    <text evidence="1">The sequence shown here is derived from an EMBL/GenBank/DDBJ whole genome shotgun (WGS) entry which is preliminary data.</text>
</comment>
<evidence type="ECO:0000313" key="2">
    <source>
        <dbReference type="Proteomes" id="UP001596002"/>
    </source>
</evidence>
<name>A0ABV9Q4B2_9BACL</name>
<keyword evidence="2" id="KW-1185">Reference proteome</keyword>
<dbReference type="RefSeq" id="WP_380026698.1">
    <property type="nucleotide sequence ID" value="NZ_JBHSHC010000112.1"/>
</dbReference>
<dbReference type="Proteomes" id="UP001596002">
    <property type="component" value="Unassembled WGS sequence"/>
</dbReference>
<organism evidence="1 2">
    <name type="scientific">Effusibacillus consociatus</name>
    <dbReference type="NCBI Taxonomy" id="1117041"/>
    <lineage>
        <taxon>Bacteria</taxon>
        <taxon>Bacillati</taxon>
        <taxon>Bacillota</taxon>
        <taxon>Bacilli</taxon>
        <taxon>Bacillales</taxon>
        <taxon>Alicyclobacillaceae</taxon>
        <taxon>Effusibacillus</taxon>
    </lineage>
</organism>
<dbReference type="InterPro" id="IPR058600">
    <property type="entry name" value="YhjD-like"/>
</dbReference>
<proteinExistence type="predicted"/>
<reference evidence="2" key="1">
    <citation type="journal article" date="2019" name="Int. J. Syst. Evol. Microbiol.">
        <title>The Global Catalogue of Microorganisms (GCM) 10K type strain sequencing project: providing services to taxonomists for standard genome sequencing and annotation.</title>
        <authorList>
            <consortium name="The Broad Institute Genomics Platform"/>
            <consortium name="The Broad Institute Genome Sequencing Center for Infectious Disease"/>
            <person name="Wu L."/>
            <person name="Ma J."/>
        </authorList>
    </citation>
    <scope>NUCLEOTIDE SEQUENCE [LARGE SCALE GENOMIC DNA]</scope>
    <source>
        <strain evidence="2">WYCCWR 12678</strain>
    </source>
</reference>